<comment type="caution">
    <text evidence="1">The sequence shown here is derived from an EMBL/GenBank/DDBJ whole genome shotgun (WGS) entry which is preliminary data.</text>
</comment>
<evidence type="ECO:0000313" key="2">
    <source>
        <dbReference type="Proteomes" id="UP000178599"/>
    </source>
</evidence>
<gene>
    <name evidence="1" type="ORF">A2390_01600</name>
</gene>
<dbReference type="Proteomes" id="UP000178599">
    <property type="component" value="Unassembled WGS sequence"/>
</dbReference>
<evidence type="ECO:0000313" key="1">
    <source>
        <dbReference type="EMBL" id="OGZ02326.1"/>
    </source>
</evidence>
<dbReference type="EMBL" id="MHLE01000036">
    <property type="protein sequence ID" value="OGZ02326.1"/>
    <property type="molecule type" value="Genomic_DNA"/>
</dbReference>
<name>A0A1G2CLQ0_9BACT</name>
<protein>
    <submittedName>
        <fullName evidence="1">Uncharacterized protein</fullName>
    </submittedName>
</protein>
<sequence length="188" mass="21349">MKKKLIFSVIVVIIAGAGVLGYLEYKKNRVENPGGQTTGINTSDWLTYRNDEYGFELKMPKNWGELSTYDGGWSKLDLLKARGLIFVGDEENSNGISLDIDIDNKNFNSVDDYIPFVLGGYEIVKKENLLTNKGRGQLVDVFYKDLNNIRHDYSFFFFERLSGVKIMVWIRSSNDLGNKVASSFGFID</sequence>
<dbReference type="AlphaFoldDB" id="A0A1G2CLQ0"/>
<accession>A0A1G2CLQ0</accession>
<proteinExistence type="predicted"/>
<reference evidence="1 2" key="1">
    <citation type="journal article" date="2016" name="Nat. Commun.">
        <title>Thousands of microbial genomes shed light on interconnected biogeochemical processes in an aquifer system.</title>
        <authorList>
            <person name="Anantharaman K."/>
            <person name="Brown C.T."/>
            <person name="Hug L.A."/>
            <person name="Sharon I."/>
            <person name="Castelle C.J."/>
            <person name="Probst A.J."/>
            <person name="Thomas B.C."/>
            <person name="Singh A."/>
            <person name="Wilkins M.J."/>
            <person name="Karaoz U."/>
            <person name="Brodie E.L."/>
            <person name="Williams K.H."/>
            <person name="Hubbard S.S."/>
            <person name="Banfield J.F."/>
        </authorList>
    </citation>
    <scope>NUCLEOTIDE SEQUENCE [LARGE SCALE GENOMIC DNA]</scope>
</reference>
<organism evidence="1 2">
    <name type="scientific">Candidatus Liptonbacteria bacterium RIFOXYB1_FULL_36_10</name>
    <dbReference type="NCBI Taxonomy" id="1798654"/>
    <lineage>
        <taxon>Bacteria</taxon>
        <taxon>Candidatus Liptoniibacteriota</taxon>
    </lineage>
</organism>